<evidence type="ECO:0000313" key="1">
    <source>
        <dbReference type="EMBL" id="BDG02210.1"/>
    </source>
</evidence>
<dbReference type="EMBL" id="AP025591">
    <property type="protein sequence ID" value="BDG02210.1"/>
    <property type="molecule type" value="Genomic_DNA"/>
</dbReference>
<accession>A0ABM7WRV4</accession>
<dbReference type="InterPro" id="IPR009078">
    <property type="entry name" value="Ferritin-like_SF"/>
</dbReference>
<dbReference type="SUPFAM" id="SSF47240">
    <property type="entry name" value="Ferritin-like"/>
    <property type="match status" value="1"/>
</dbReference>
<sequence>MADENDRQEEGQEEPLLSDVEVLASLARLDLEAALAYEAAAEVAEDGELAAQLRRFGEDHRRHVDGLASVLEREGAAELAPSEDTVAPMLAGLARLAAPLGPESLVLAILADEQLTNLSYEDALAYDWDEDEEQLLEGFRADEERHMRWLSDRHDAFERTVGDLPEAPG</sequence>
<gene>
    <name evidence="1" type="ORF">AMOR_12060</name>
</gene>
<dbReference type="InterPro" id="IPR012347">
    <property type="entry name" value="Ferritin-like"/>
</dbReference>
<dbReference type="CDD" id="cd00657">
    <property type="entry name" value="Ferritin_like"/>
    <property type="match status" value="1"/>
</dbReference>
<keyword evidence="2" id="KW-1185">Reference proteome</keyword>
<protein>
    <recommendedName>
        <fullName evidence="3">DUF2383 domain-containing protein</fullName>
    </recommendedName>
</protein>
<organism evidence="1 2">
    <name type="scientific">Anaeromyxobacter oryzae</name>
    <dbReference type="NCBI Taxonomy" id="2918170"/>
    <lineage>
        <taxon>Bacteria</taxon>
        <taxon>Pseudomonadati</taxon>
        <taxon>Myxococcota</taxon>
        <taxon>Myxococcia</taxon>
        <taxon>Myxococcales</taxon>
        <taxon>Cystobacterineae</taxon>
        <taxon>Anaeromyxobacteraceae</taxon>
        <taxon>Anaeromyxobacter</taxon>
    </lineage>
</organism>
<name>A0ABM7WRV4_9BACT</name>
<dbReference type="Proteomes" id="UP001162891">
    <property type="component" value="Chromosome"/>
</dbReference>
<proteinExistence type="predicted"/>
<evidence type="ECO:0000313" key="2">
    <source>
        <dbReference type="Proteomes" id="UP001162891"/>
    </source>
</evidence>
<evidence type="ECO:0008006" key="3">
    <source>
        <dbReference type="Google" id="ProtNLM"/>
    </source>
</evidence>
<dbReference type="RefSeq" id="WP_248359632.1">
    <property type="nucleotide sequence ID" value="NZ_AP025591.1"/>
</dbReference>
<reference evidence="2" key="1">
    <citation type="journal article" date="2022" name="Int. J. Syst. Evol. Microbiol.">
        <title>Anaeromyxobacter oryzae sp. nov., Anaeromyxobacter diazotrophicus sp. nov. and Anaeromyxobacter paludicola sp. nov., isolated from paddy soils.</title>
        <authorList>
            <person name="Itoh H."/>
            <person name="Xu Z."/>
            <person name="Mise K."/>
            <person name="Masuda Y."/>
            <person name="Ushijima N."/>
            <person name="Hayakawa C."/>
            <person name="Shiratori Y."/>
            <person name="Senoo K."/>
        </authorList>
    </citation>
    <scope>NUCLEOTIDE SEQUENCE [LARGE SCALE GENOMIC DNA]</scope>
    <source>
        <strain evidence="2">Red232</strain>
    </source>
</reference>
<dbReference type="Gene3D" id="1.20.1260.10">
    <property type="match status" value="1"/>
</dbReference>